<protein>
    <recommendedName>
        <fullName evidence="2">SET domain-containing protein</fullName>
    </recommendedName>
</protein>
<feature type="region of interest" description="Disordered" evidence="1">
    <location>
        <begin position="587"/>
        <end position="609"/>
    </location>
</feature>
<dbReference type="PANTHER" id="PTHR13271:SF34">
    <property type="entry name" value="N-LYSINE METHYLTRANSFERASE SETD6"/>
    <property type="match status" value="1"/>
</dbReference>
<dbReference type="PROSITE" id="PS50280">
    <property type="entry name" value="SET"/>
    <property type="match status" value="1"/>
</dbReference>
<dbReference type="PANTHER" id="PTHR13271">
    <property type="entry name" value="UNCHARACTERIZED PUTATIVE METHYLTRANSFERASE"/>
    <property type="match status" value="1"/>
</dbReference>
<dbReference type="OrthoDB" id="441812at2759"/>
<name>A0A9P6XFM0_RHIOR</name>
<dbReference type="Gene3D" id="3.90.1410.10">
    <property type="entry name" value="set domain protein methyltransferase, domain 1"/>
    <property type="match status" value="1"/>
</dbReference>
<feature type="region of interest" description="Disordered" evidence="1">
    <location>
        <begin position="429"/>
        <end position="454"/>
    </location>
</feature>
<dbReference type="CDD" id="cd10527">
    <property type="entry name" value="SET_LSMT"/>
    <property type="match status" value="1"/>
</dbReference>
<feature type="compositionally biased region" description="Basic and acidic residues" evidence="1">
    <location>
        <begin position="429"/>
        <end position="438"/>
    </location>
</feature>
<comment type="caution">
    <text evidence="3">The sequence shown here is derived from an EMBL/GenBank/DDBJ whole genome shotgun (WGS) entry which is preliminary data.</text>
</comment>
<dbReference type="InterPro" id="IPR050600">
    <property type="entry name" value="SETD3_SETD6_MTase"/>
</dbReference>
<dbReference type="GO" id="GO:0016279">
    <property type="term" value="F:protein-lysine N-methyltransferase activity"/>
    <property type="evidence" value="ECO:0007669"/>
    <property type="project" value="TreeGrafter"/>
</dbReference>
<feature type="region of interest" description="Disordered" evidence="1">
    <location>
        <begin position="238"/>
        <end position="271"/>
    </location>
</feature>
<gene>
    <name evidence="3" type="ORF">G6F64_002922</name>
</gene>
<dbReference type="SUPFAM" id="SSF82199">
    <property type="entry name" value="SET domain"/>
    <property type="match status" value="2"/>
</dbReference>
<dbReference type="AlphaFoldDB" id="A0A9P6XFM0"/>
<reference evidence="3" key="1">
    <citation type="journal article" date="2020" name="Microb. Genom.">
        <title>Genetic diversity of clinical and environmental Mucorales isolates obtained from an investigation of mucormycosis cases among solid organ transplant recipients.</title>
        <authorList>
            <person name="Nguyen M.H."/>
            <person name="Kaul D."/>
            <person name="Muto C."/>
            <person name="Cheng S.J."/>
            <person name="Richter R.A."/>
            <person name="Bruno V.M."/>
            <person name="Liu G."/>
            <person name="Beyhan S."/>
            <person name="Sundermann A.J."/>
            <person name="Mounaud S."/>
            <person name="Pasculle A.W."/>
            <person name="Nierman W.C."/>
            <person name="Driscoll E."/>
            <person name="Cumbie R."/>
            <person name="Clancy C.J."/>
            <person name="Dupont C.L."/>
        </authorList>
    </citation>
    <scope>NUCLEOTIDE SEQUENCE</scope>
    <source>
        <strain evidence="3">GL11</strain>
    </source>
</reference>
<organism evidence="3 4">
    <name type="scientific">Rhizopus oryzae</name>
    <name type="common">Mucormycosis agent</name>
    <name type="synonym">Rhizopus arrhizus var. delemar</name>
    <dbReference type="NCBI Taxonomy" id="64495"/>
    <lineage>
        <taxon>Eukaryota</taxon>
        <taxon>Fungi</taxon>
        <taxon>Fungi incertae sedis</taxon>
        <taxon>Mucoromycota</taxon>
        <taxon>Mucoromycotina</taxon>
        <taxon>Mucoromycetes</taxon>
        <taxon>Mucorales</taxon>
        <taxon>Mucorineae</taxon>
        <taxon>Rhizopodaceae</taxon>
        <taxon>Rhizopus</taxon>
    </lineage>
</organism>
<evidence type="ECO:0000313" key="4">
    <source>
        <dbReference type="Proteomes" id="UP000716291"/>
    </source>
</evidence>
<feature type="domain" description="SET" evidence="2">
    <location>
        <begin position="17"/>
        <end position="315"/>
    </location>
</feature>
<proteinExistence type="predicted"/>
<dbReference type="Proteomes" id="UP000716291">
    <property type="component" value="Unassembled WGS sequence"/>
</dbReference>
<accession>A0A9P6XFM0</accession>
<sequence length="609" mass="70389">MSAQQKLDRLTKWFDDNNIKWDKDALSIKELDGSFGIFALKDMKKSDTIVKIPKEVVLSTKTCGIANILDEANLEGGCPLALAVLYEIAQKEDSPWYGYLQALPDQGEDLPMFWKEEEKEWFRGTEMESPVYNDFNDLEDDYHELIEPLLEEYPYIFKRKEKEDPYSFDKFVKASTLISSRAFEVDAFHETALVPFADLFNHRGQGEHVHFETEFQVCEACGVLEFCEHQYFNYLEEKEDEKEGGEEGEWEDEEDVEEGDEAEEELDTELPDLEELEQKNVDFWDKEEEDEEKDCCDMVLDRDVQKGKEIFNTYGDHPNVALLSKYGFCYDNNKNDYVTIGENSIVDCCLAITLEILKAKHPKASKEELEMMAVEETRPRWELFLRHEHILCPTEGDDLEEGPDDFEDGCEDGCEEDCCGGGDHDHEGEGHEHVHDGDGGCCGGEEDEEEEGPSRPYFINSEGLFEDKVMCLLHIMFVSEAKLKKFTENIDNALEYFEELANSQGQVTKSLLDVKRKVYQACHALADFRRMEYFDDDGEWKSIEKDIEERKEIPEGSRKYYAMTLRISEKKIIDKAVKYYDEMVKGCSAPSAASSSNNKKQKRPNRSRK</sequence>
<dbReference type="InterPro" id="IPR001214">
    <property type="entry name" value="SET_dom"/>
</dbReference>
<dbReference type="GO" id="GO:0005634">
    <property type="term" value="C:nucleus"/>
    <property type="evidence" value="ECO:0007669"/>
    <property type="project" value="TreeGrafter"/>
</dbReference>
<evidence type="ECO:0000313" key="3">
    <source>
        <dbReference type="EMBL" id="KAG1312579.1"/>
    </source>
</evidence>
<dbReference type="EMBL" id="JAANQT010000267">
    <property type="protein sequence ID" value="KAG1312579.1"/>
    <property type="molecule type" value="Genomic_DNA"/>
</dbReference>
<dbReference type="InterPro" id="IPR046341">
    <property type="entry name" value="SET_dom_sf"/>
</dbReference>
<evidence type="ECO:0000256" key="1">
    <source>
        <dbReference type="SAM" id="MobiDB-lite"/>
    </source>
</evidence>
<feature type="compositionally biased region" description="Basic residues" evidence="1">
    <location>
        <begin position="599"/>
        <end position="609"/>
    </location>
</feature>
<evidence type="ECO:0000259" key="2">
    <source>
        <dbReference type="PROSITE" id="PS50280"/>
    </source>
</evidence>
<keyword evidence="4" id="KW-1185">Reference proteome</keyword>